<name>A0A2G9UIG4_TELCI</name>
<gene>
    <name evidence="1" type="ORF">TELCIR_08186</name>
</gene>
<dbReference type="PANTHER" id="PTHR15591">
    <property type="entry name" value="RUN AND SH3 DOMAIN CONTAINING"/>
    <property type="match status" value="1"/>
</dbReference>
<sequence length="408" mass="45233">MVCIREFANRINGTAGAQWALRNAMKSTQQTTAAPQCKEFMSVPKCTLMEAIKAAGTFKDTMGTGCTGRKLRVSRKRTFQSRRIADNAAYPPRRRRVWPMEQDRHQRLCAAVNDHEDSPDSGLGCSGPAHIEDWASLSILLPKHVAEACSFFKSNAQLLSSSSSHSNCIERKRTEPCRTCFRVRRRIHPPNWAHSTASRHVLCDCSPDRPETSHELMPRSRRSSGSQQIRARELSVVGLPIYSTKRCLVEAVVEAVAAIARGEEPNHLFTALAALVSDGLKDEVSSWSMIRTVTAPGPATKDVYSIVNKLDSSEKSENSRVEQFFEELFSRVSMHRTLSPMATAAITASPLASVIADLCEPGLLVVSRGERVRVLSRRGDVARCCRVHRRRDVVSTGIVPLVNLLIRS</sequence>
<accession>A0A2G9UIG4</accession>
<dbReference type="InterPro" id="IPR047343">
    <property type="entry name" value="RUSC1_2"/>
</dbReference>
<evidence type="ECO:0000313" key="2">
    <source>
        <dbReference type="Proteomes" id="UP000230423"/>
    </source>
</evidence>
<organism evidence="1 2">
    <name type="scientific">Teladorsagia circumcincta</name>
    <name type="common">Brown stomach worm</name>
    <name type="synonym">Ostertagia circumcincta</name>
    <dbReference type="NCBI Taxonomy" id="45464"/>
    <lineage>
        <taxon>Eukaryota</taxon>
        <taxon>Metazoa</taxon>
        <taxon>Ecdysozoa</taxon>
        <taxon>Nematoda</taxon>
        <taxon>Chromadorea</taxon>
        <taxon>Rhabditida</taxon>
        <taxon>Rhabditina</taxon>
        <taxon>Rhabditomorpha</taxon>
        <taxon>Strongyloidea</taxon>
        <taxon>Trichostrongylidae</taxon>
        <taxon>Teladorsagia</taxon>
    </lineage>
</organism>
<dbReference type="AlphaFoldDB" id="A0A2G9UIG4"/>
<dbReference type="GO" id="GO:0031410">
    <property type="term" value="C:cytoplasmic vesicle"/>
    <property type="evidence" value="ECO:0007669"/>
    <property type="project" value="TreeGrafter"/>
</dbReference>
<dbReference type="OrthoDB" id="9884296at2759"/>
<dbReference type="PANTHER" id="PTHR15591:SF13">
    <property type="entry name" value="RUN DOMAIN-CONTAINING PROTEIN"/>
    <property type="match status" value="1"/>
</dbReference>
<dbReference type="Gene3D" id="1.20.58.900">
    <property type="match status" value="1"/>
</dbReference>
<dbReference type="InterPro" id="IPR037213">
    <property type="entry name" value="Run_dom_sf"/>
</dbReference>
<dbReference type="Proteomes" id="UP000230423">
    <property type="component" value="Unassembled WGS sequence"/>
</dbReference>
<evidence type="ECO:0000313" key="1">
    <source>
        <dbReference type="EMBL" id="PIO69976.1"/>
    </source>
</evidence>
<keyword evidence="2" id="KW-1185">Reference proteome</keyword>
<proteinExistence type="predicted"/>
<dbReference type="EMBL" id="KZ346442">
    <property type="protein sequence ID" value="PIO69976.1"/>
    <property type="molecule type" value="Genomic_DNA"/>
</dbReference>
<protein>
    <submittedName>
        <fullName evidence="1">Uncharacterized protein</fullName>
    </submittedName>
</protein>
<reference evidence="1 2" key="1">
    <citation type="submission" date="2015-09" db="EMBL/GenBank/DDBJ databases">
        <title>Draft genome of the parasitic nematode Teladorsagia circumcincta isolate WARC Sus (inbred).</title>
        <authorList>
            <person name="Mitreva M."/>
        </authorList>
    </citation>
    <scope>NUCLEOTIDE SEQUENCE [LARGE SCALE GENOMIC DNA]</scope>
    <source>
        <strain evidence="1 2">S</strain>
    </source>
</reference>